<sequence>MTHLKGADALALHKKLKERNASLRSAELDSAKALAHESGKERFNLEKLESICDTTQAGRITDPNDRQAIYEQMYYVEHPKVSTLQEFARIVVTISSWS</sequence>
<protein>
    <submittedName>
        <fullName evidence="1">Uncharacterized protein</fullName>
    </submittedName>
</protein>
<gene>
    <name evidence="1" type="ORF">BN444_03636</name>
</gene>
<proteinExistence type="predicted"/>
<reference evidence="2" key="1">
    <citation type="submission" date="2016-07" db="EMBL/GenBank/DDBJ databases">
        <authorList>
            <person name="Jaenicke Sebastian"/>
        </authorList>
    </citation>
    <scope>NUCLEOTIDE SEQUENCE [LARGE SCALE GENOMIC DNA]</scope>
</reference>
<accession>A0A1C3TJ84</accession>
<dbReference type="RefSeq" id="WP_003480646.1">
    <property type="nucleotide sequence ID" value="NZ_LT604072.1"/>
</dbReference>
<dbReference type="Proteomes" id="UP000093071">
    <property type="component" value="Chromosome I"/>
</dbReference>
<dbReference type="CDD" id="cd21418">
    <property type="entry name" value="Arc1"/>
    <property type="match status" value="1"/>
</dbReference>
<evidence type="ECO:0000313" key="2">
    <source>
        <dbReference type="Proteomes" id="UP000093071"/>
    </source>
</evidence>
<name>A0A1C3TJ84_XANCT</name>
<organism evidence="1 2">
    <name type="scientific">Xanthomonas translucens pv. translucens DSM 18974</name>
    <dbReference type="NCBI Taxonomy" id="1261556"/>
    <lineage>
        <taxon>Bacteria</taxon>
        <taxon>Pseudomonadati</taxon>
        <taxon>Pseudomonadota</taxon>
        <taxon>Gammaproteobacteria</taxon>
        <taxon>Lysobacterales</taxon>
        <taxon>Lysobacteraceae</taxon>
        <taxon>Xanthomonas</taxon>
        <taxon>Xanthomonas translucens group</taxon>
    </lineage>
</organism>
<evidence type="ECO:0000313" key="1">
    <source>
        <dbReference type="EMBL" id="SCB03269.1"/>
    </source>
</evidence>
<dbReference type="PATRIC" id="fig|1261556.5.peg.478"/>
<dbReference type="AlphaFoldDB" id="A0A1C3TJ84"/>
<dbReference type="EMBL" id="LT604072">
    <property type="protein sequence ID" value="SCB03269.1"/>
    <property type="molecule type" value="Genomic_DNA"/>
</dbReference>